<feature type="domain" description="DUF6534" evidence="3">
    <location>
        <begin position="153"/>
        <end position="238"/>
    </location>
</feature>
<feature type="region of interest" description="Disordered" evidence="1">
    <location>
        <begin position="309"/>
        <end position="336"/>
    </location>
</feature>
<evidence type="ECO:0000256" key="1">
    <source>
        <dbReference type="SAM" id="MobiDB-lite"/>
    </source>
</evidence>
<dbReference type="PANTHER" id="PTHR40465:SF1">
    <property type="entry name" value="DUF6534 DOMAIN-CONTAINING PROTEIN"/>
    <property type="match status" value="1"/>
</dbReference>
<feature type="transmembrane region" description="Helical" evidence="2">
    <location>
        <begin position="106"/>
        <end position="129"/>
    </location>
</feature>
<dbReference type="InterPro" id="IPR045339">
    <property type="entry name" value="DUF6534"/>
</dbReference>
<feature type="transmembrane region" description="Helical" evidence="2">
    <location>
        <begin position="216"/>
        <end position="235"/>
    </location>
</feature>
<organism evidence="4 5">
    <name type="scientific">Marasmiellus scandens</name>
    <dbReference type="NCBI Taxonomy" id="2682957"/>
    <lineage>
        <taxon>Eukaryota</taxon>
        <taxon>Fungi</taxon>
        <taxon>Dikarya</taxon>
        <taxon>Basidiomycota</taxon>
        <taxon>Agaricomycotina</taxon>
        <taxon>Agaricomycetes</taxon>
        <taxon>Agaricomycetidae</taxon>
        <taxon>Agaricales</taxon>
        <taxon>Marasmiineae</taxon>
        <taxon>Omphalotaceae</taxon>
        <taxon>Marasmiellus</taxon>
    </lineage>
</organism>
<keyword evidence="2" id="KW-0812">Transmembrane</keyword>
<evidence type="ECO:0000259" key="3">
    <source>
        <dbReference type="Pfam" id="PF20152"/>
    </source>
</evidence>
<keyword evidence="2" id="KW-0472">Membrane</keyword>
<dbReference type="Pfam" id="PF20152">
    <property type="entry name" value="DUF6534"/>
    <property type="match status" value="1"/>
</dbReference>
<proteinExistence type="predicted"/>
<keyword evidence="2" id="KW-1133">Transmembrane helix</keyword>
<feature type="transmembrane region" description="Helical" evidence="2">
    <location>
        <begin position="34"/>
        <end position="52"/>
    </location>
</feature>
<dbReference type="EMBL" id="JBANRG010000001">
    <property type="protein sequence ID" value="KAK7473212.1"/>
    <property type="molecule type" value="Genomic_DNA"/>
</dbReference>
<protein>
    <recommendedName>
        <fullName evidence="3">DUF6534 domain-containing protein</fullName>
    </recommendedName>
</protein>
<accession>A0ABR1K7U6</accession>
<keyword evidence="5" id="KW-1185">Reference proteome</keyword>
<name>A0ABR1K7U6_9AGAR</name>
<evidence type="ECO:0000313" key="4">
    <source>
        <dbReference type="EMBL" id="KAK7473212.1"/>
    </source>
</evidence>
<feature type="transmembrane region" description="Helical" evidence="2">
    <location>
        <begin position="188"/>
        <end position="210"/>
    </location>
</feature>
<sequence length="336" mass="37679">MVGYLLNYGLFGILSVQLYLYYSAFPNDPKKFKFLVYFVYLLETAQTIIFTHDAFERFVYGFANPDGISKINLIWFSSPFVDGLVALLVQLQFAYRIRLLSPKSRFVLVLILTASLTQFGGALGCVVLAKQVEFLQELGNNNFVVGCIWLGGSAVADVTIAFSMIYVLSRYDRSFEQTRDLVKKIIRLTMETGSVTALVATCQLILFTAIPQRNYHIVPAIILAKVYSNSLMVVFNSRIRISGRDINTDSSVMTTGDLALDSFRRSGRQAEIRTQIETDVWQDPLPKTRASILIMHCVNGKLNTVDQDEHASRVSTDSDGLHLVGVDTKPRLSPEE</sequence>
<feature type="transmembrane region" description="Helical" evidence="2">
    <location>
        <begin position="6"/>
        <end position="22"/>
    </location>
</feature>
<gene>
    <name evidence="4" type="ORF">VKT23_001310</name>
</gene>
<feature type="transmembrane region" description="Helical" evidence="2">
    <location>
        <begin position="72"/>
        <end position="94"/>
    </location>
</feature>
<comment type="caution">
    <text evidence="4">The sequence shown here is derived from an EMBL/GenBank/DDBJ whole genome shotgun (WGS) entry which is preliminary data.</text>
</comment>
<dbReference type="Proteomes" id="UP001498398">
    <property type="component" value="Unassembled WGS sequence"/>
</dbReference>
<evidence type="ECO:0000313" key="5">
    <source>
        <dbReference type="Proteomes" id="UP001498398"/>
    </source>
</evidence>
<feature type="transmembrane region" description="Helical" evidence="2">
    <location>
        <begin position="149"/>
        <end position="168"/>
    </location>
</feature>
<dbReference type="PANTHER" id="PTHR40465">
    <property type="entry name" value="CHROMOSOME 1, WHOLE GENOME SHOTGUN SEQUENCE"/>
    <property type="match status" value="1"/>
</dbReference>
<evidence type="ECO:0000256" key="2">
    <source>
        <dbReference type="SAM" id="Phobius"/>
    </source>
</evidence>
<reference evidence="4 5" key="1">
    <citation type="submission" date="2024-01" db="EMBL/GenBank/DDBJ databases">
        <title>A draft genome for the cacao thread blight pathogen Marasmiellus scandens.</title>
        <authorList>
            <person name="Baruah I.K."/>
            <person name="Leung J."/>
            <person name="Bukari Y."/>
            <person name="Amoako-Attah I."/>
            <person name="Meinhardt L.W."/>
            <person name="Bailey B.A."/>
            <person name="Cohen S.P."/>
        </authorList>
    </citation>
    <scope>NUCLEOTIDE SEQUENCE [LARGE SCALE GENOMIC DNA]</scope>
    <source>
        <strain evidence="4 5">GH-19</strain>
    </source>
</reference>